<dbReference type="OrthoDB" id="1932527at2759"/>
<keyword evidence="1" id="KW-0695">RNA-directed DNA polymerase</keyword>
<organism evidence="1 2">
    <name type="scientific">Gossypium australe</name>
    <dbReference type="NCBI Taxonomy" id="47621"/>
    <lineage>
        <taxon>Eukaryota</taxon>
        <taxon>Viridiplantae</taxon>
        <taxon>Streptophyta</taxon>
        <taxon>Embryophyta</taxon>
        <taxon>Tracheophyta</taxon>
        <taxon>Spermatophyta</taxon>
        <taxon>Magnoliopsida</taxon>
        <taxon>eudicotyledons</taxon>
        <taxon>Gunneridae</taxon>
        <taxon>Pentapetalae</taxon>
        <taxon>rosids</taxon>
        <taxon>malvids</taxon>
        <taxon>Malvales</taxon>
        <taxon>Malvaceae</taxon>
        <taxon>Malvoideae</taxon>
        <taxon>Gossypium</taxon>
    </lineage>
</organism>
<dbReference type="GO" id="GO:0003964">
    <property type="term" value="F:RNA-directed DNA polymerase activity"/>
    <property type="evidence" value="ECO:0007669"/>
    <property type="project" value="UniProtKB-KW"/>
</dbReference>
<accession>A0A5B6UW47</accession>
<proteinExistence type="predicted"/>
<keyword evidence="1" id="KW-0548">Nucleotidyltransferase</keyword>
<dbReference type="Proteomes" id="UP000325315">
    <property type="component" value="Unassembled WGS sequence"/>
</dbReference>
<reference evidence="2" key="1">
    <citation type="journal article" date="2019" name="Plant Biotechnol. J.">
        <title>Genome sequencing of the Australian wild diploid species Gossypium australe highlights disease resistance and delayed gland morphogenesis.</title>
        <authorList>
            <person name="Cai Y."/>
            <person name="Cai X."/>
            <person name="Wang Q."/>
            <person name="Wang P."/>
            <person name="Zhang Y."/>
            <person name="Cai C."/>
            <person name="Xu Y."/>
            <person name="Wang K."/>
            <person name="Zhou Z."/>
            <person name="Wang C."/>
            <person name="Geng S."/>
            <person name="Li B."/>
            <person name="Dong Q."/>
            <person name="Hou Y."/>
            <person name="Wang H."/>
            <person name="Ai P."/>
            <person name="Liu Z."/>
            <person name="Yi F."/>
            <person name="Sun M."/>
            <person name="An G."/>
            <person name="Cheng J."/>
            <person name="Zhang Y."/>
            <person name="Shi Q."/>
            <person name="Xie Y."/>
            <person name="Shi X."/>
            <person name="Chang Y."/>
            <person name="Huang F."/>
            <person name="Chen Y."/>
            <person name="Hong S."/>
            <person name="Mi L."/>
            <person name="Sun Q."/>
            <person name="Zhang L."/>
            <person name="Zhou B."/>
            <person name="Peng R."/>
            <person name="Zhang X."/>
            <person name="Liu F."/>
        </authorList>
    </citation>
    <scope>NUCLEOTIDE SEQUENCE [LARGE SCALE GENOMIC DNA]</scope>
    <source>
        <strain evidence="2">cv. PA1801</strain>
    </source>
</reference>
<comment type="caution">
    <text evidence="1">The sequence shown here is derived from an EMBL/GenBank/DDBJ whole genome shotgun (WGS) entry which is preliminary data.</text>
</comment>
<dbReference type="AlphaFoldDB" id="A0A5B6UW47"/>
<name>A0A5B6UW47_9ROSI</name>
<keyword evidence="2" id="KW-1185">Reference proteome</keyword>
<dbReference type="EMBL" id="SMMG02000009">
    <property type="protein sequence ID" value="KAA3462330.1"/>
    <property type="molecule type" value="Genomic_DNA"/>
</dbReference>
<evidence type="ECO:0000313" key="2">
    <source>
        <dbReference type="Proteomes" id="UP000325315"/>
    </source>
</evidence>
<sequence>MLRKMGFSLTWIHKIMKCVELISYSMEIGEFFYPSRGLQQGDLISPYLFLICSEGLSTLL</sequence>
<evidence type="ECO:0000313" key="1">
    <source>
        <dbReference type="EMBL" id="KAA3462330.1"/>
    </source>
</evidence>
<protein>
    <submittedName>
        <fullName evidence="1">Reverse transcriptase</fullName>
    </submittedName>
</protein>
<keyword evidence="1" id="KW-0808">Transferase</keyword>
<gene>
    <name evidence="1" type="ORF">EPI10_028823</name>
</gene>